<dbReference type="EMBL" id="CAJNYT010003609">
    <property type="protein sequence ID" value="CAF3584868.1"/>
    <property type="molecule type" value="Genomic_DNA"/>
</dbReference>
<gene>
    <name evidence="7" type="ORF">GRG538_LOCUS21902</name>
</gene>
<evidence type="ECO:0000256" key="1">
    <source>
        <dbReference type="ARBA" id="ARBA00022723"/>
    </source>
</evidence>
<keyword evidence="4" id="KW-0812">Transmembrane</keyword>
<evidence type="ECO:0000313" key="8">
    <source>
        <dbReference type="Proteomes" id="UP000663872"/>
    </source>
</evidence>
<dbReference type="InterPro" id="IPR018289">
    <property type="entry name" value="MULE_transposase_dom"/>
</dbReference>
<evidence type="ECO:0000256" key="4">
    <source>
        <dbReference type="SAM" id="Phobius"/>
    </source>
</evidence>
<evidence type="ECO:0000313" key="7">
    <source>
        <dbReference type="EMBL" id="CAF3584868.1"/>
    </source>
</evidence>
<keyword evidence="4" id="KW-1133">Transmembrane helix</keyword>
<dbReference type="Pfam" id="PF10551">
    <property type="entry name" value="MULE"/>
    <property type="match status" value="1"/>
</dbReference>
<organism evidence="7 8">
    <name type="scientific">Rotaria socialis</name>
    <dbReference type="NCBI Taxonomy" id="392032"/>
    <lineage>
        <taxon>Eukaryota</taxon>
        <taxon>Metazoa</taxon>
        <taxon>Spiralia</taxon>
        <taxon>Gnathifera</taxon>
        <taxon>Rotifera</taxon>
        <taxon>Eurotatoria</taxon>
        <taxon>Bdelloidea</taxon>
        <taxon>Philodinida</taxon>
        <taxon>Philodinidae</taxon>
        <taxon>Rotaria</taxon>
    </lineage>
</organism>
<sequence length="566" mass="63738">MAVNARIFNPLEASKYLEALRKDSKLSSFICSNHELDWTRYEGLESEAVKQVASKCSDPRMKVLYEQALETLKDKNDGESILITGHGDSDPKSSTLKKSYVFYAENKDGKYDIVAAHATQTKVLNWDKITAGALVTFLTSIGIGAAVGTMAGPIGTAIGAAGGAVVGGVAAASTVGIKAKNDYREEMPEAVYAYLFKELQEKQQLAITGSKVTLQQNQDLKDSDKVIWCCRNYRHGQCRGRLHTINNQVIQIIGDHNHEPSSSDGQVAAARTRMSDSAKQSCLTTHTIVADAMFEKSDNEVKIHYHYQQLVIPLSLIRNGTFSVVPELYFQLYTIHATYLSHIIPVVYILLTGKKQRLYKEIFQQIKNLIPNFDPPNIMIDYERATINEIKKQFPSSNVSVCFFHLCQNVYRAVIHFGLKTLYSEDEDFAKQIRSLPTLALLPAPDVIPTFDEIKAQFPAEGEPVLKYFGEYYIGVKGRLSRPRKAAKFDILLWNSPQFLEIFKWFKKKQSYVEGEIIQALAGVRKSRRVHQIRQEKRILNIMNEPTITNFENVMALAHIISLKKS</sequence>
<dbReference type="PANTHER" id="PTHR47160">
    <property type="entry name" value="PUTATIVE-RELATED"/>
    <property type="match status" value="1"/>
</dbReference>
<dbReference type="AlphaFoldDB" id="A0A818MCM1"/>
<dbReference type="PANTHER" id="PTHR47160:SF10">
    <property type="entry name" value="MULE TRANSPOSASE DOMAIN-CONTAINING PROTEIN"/>
    <property type="match status" value="1"/>
</dbReference>
<evidence type="ECO:0000256" key="2">
    <source>
        <dbReference type="ARBA" id="ARBA00022771"/>
    </source>
</evidence>
<dbReference type="Proteomes" id="UP000663872">
    <property type="component" value="Unassembled WGS sequence"/>
</dbReference>
<dbReference type="InterPro" id="IPR007588">
    <property type="entry name" value="Znf_FLYWCH"/>
</dbReference>
<evidence type="ECO:0000259" key="5">
    <source>
        <dbReference type="Pfam" id="PF04500"/>
    </source>
</evidence>
<accession>A0A818MCM1</accession>
<keyword evidence="3" id="KW-0862">Zinc</keyword>
<name>A0A818MCM1_9BILA</name>
<evidence type="ECO:0000256" key="3">
    <source>
        <dbReference type="ARBA" id="ARBA00022833"/>
    </source>
</evidence>
<protein>
    <recommendedName>
        <fullName evidence="9">MULE transposase domain-containing protein</fullName>
    </recommendedName>
</protein>
<feature type="domain" description="FLYWCH-type" evidence="5">
    <location>
        <begin position="218"/>
        <end position="258"/>
    </location>
</feature>
<comment type="caution">
    <text evidence="7">The sequence shown here is derived from an EMBL/GenBank/DDBJ whole genome shotgun (WGS) entry which is preliminary data.</text>
</comment>
<keyword evidence="1" id="KW-0479">Metal-binding</keyword>
<keyword evidence="2" id="KW-0863">Zinc-finger</keyword>
<feature type="transmembrane region" description="Helical" evidence="4">
    <location>
        <begin position="328"/>
        <end position="351"/>
    </location>
</feature>
<evidence type="ECO:0008006" key="9">
    <source>
        <dbReference type="Google" id="ProtNLM"/>
    </source>
</evidence>
<dbReference type="GO" id="GO:0008270">
    <property type="term" value="F:zinc ion binding"/>
    <property type="evidence" value="ECO:0007669"/>
    <property type="project" value="UniProtKB-KW"/>
</dbReference>
<feature type="domain" description="MULE transposase" evidence="6">
    <location>
        <begin position="337"/>
        <end position="409"/>
    </location>
</feature>
<reference evidence="7" key="1">
    <citation type="submission" date="2021-02" db="EMBL/GenBank/DDBJ databases">
        <authorList>
            <person name="Nowell W R."/>
        </authorList>
    </citation>
    <scope>NUCLEOTIDE SEQUENCE</scope>
</reference>
<proteinExistence type="predicted"/>
<keyword evidence="4" id="KW-0472">Membrane</keyword>
<evidence type="ECO:0000259" key="6">
    <source>
        <dbReference type="Pfam" id="PF10551"/>
    </source>
</evidence>
<dbReference type="Gene3D" id="2.20.25.240">
    <property type="match status" value="1"/>
</dbReference>
<dbReference type="Pfam" id="PF04500">
    <property type="entry name" value="FLYWCH"/>
    <property type="match status" value="1"/>
</dbReference>